<dbReference type="Proteomes" id="UP000525652">
    <property type="component" value="Unassembled WGS sequence"/>
</dbReference>
<reference evidence="2 3" key="1">
    <citation type="submission" date="2020-07" db="EMBL/GenBank/DDBJ databases">
        <authorList>
            <person name="Feng X."/>
        </authorList>
    </citation>
    <scope>NUCLEOTIDE SEQUENCE [LARGE SCALE GENOMIC DNA]</scope>
    <source>
        <strain evidence="2 3">JCM14086</strain>
    </source>
</reference>
<evidence type="ECO:0000256" key="1">
    <source>
        <dbReference type="SAM" id="SignalP"/>
    </source>
</evidence>
<comment type="caution">
    <text evidence="2">The sequence shown here is derived from an EMBL/GenBank/DDBJ whole genome shotgun (WGS) entry which is preliminary data.</text>
</comment>
<keyword evidence="3" id="KW-1185">Reference proteome</keyword>
<name>A0A7X1AZ73_9BACT</name>
<protein>
    <recommendedName>
        <fullName evidence="4">PEP-CTERM sorting domain-containing protein</fullName>
    </recommendedName>
</protein>
<dbReference type="RefSeq" id="WP_185693344.1">
    <property type="nucleotide sequence ID" value="NZ_JACHVA010000101.1"/>
</dbReference>
<feature type="signal peptide" evidence="1">
    <location>
        <begin position="1"/>
        <end position="20"/>
    </location>
</feature>
<dbReference type="EMBL" id="JACHVA010000101">
    <property type="protein sequence ID" value="MBC2602678.1"/>
    <property type="molecule type" value="Genomic_DNA"/>
</dbReference>
<accession>A0A7X1AZ73</accession>
<sequence>MKNLSLALCFFFFAGGQLTAESYLWTGAADTNWNNTANWSPSGVPNGNSDISQFGDFGESPLTVGISGSSPRSYMYFGDLSVTSAAQADLTFNAPNDSVVNNITLASGGGYSTVMLTGSNRLRQSSLSMTYDIGLGKRLVTTQSFTSTGGNAREIDKIGGGTFDFQGDSIGIAWGDNDNRSSSISISEGTMAFHEGVGQTVSYVSSATAGRQPTLTIGSQGTLVMDVGTGGDLIEYVRATGLATTEAYSLDWLVVEEGASLDLNPIAGFSEDNWYSLFRNLSSAPEHEFDVIGLEPGQTASFRLNEYDPGLYDYQVMVTSIPESSQISFIFGGMVLMMTGLRRSFSLRRAKSERSHR</sequence>
<feature type="chain" id="PRO_5031156109" description="PEP-CTERM sorting domain-containing protein" evidence="1">
    <location>
        <begin position="21"/>
        <end position="357"/>
    </location>
</feature>
<dbReference type="AlphaFoldDB" id="A0A7X1AZ73"/>
<organism evidence="2 3">
    <name type="scientific">Puniceicoccus vermicola</name>
    <dbReference type="NCBI Taxonomy" id="388746"/>
    <lineage>
        <taxon>Bacteria</taxon>
        <taxon>Pseudomonadati</taxon>
        <taxon>Verrucomicrobiota</taxon>
        <taxon>Opitutia</taxon>
        <taxon>Puniceicoccales</taxon>
        <taxon>Puniceicoccaceae</taxon>
        <taxon>Puniceicoccus</taxon>
    </lineage>
</organism>
<keyword evidence="1" id="KW-0732">Signal</keyword>
<evidence type="ECO:0008006" key="4">
    <source>
        <dbReference type="Google" id="ProtNLM"/>
    </source>
</evidence>
<gene>
    <name evidence="2" type="ORF">H5P30_12920</name>
</gene>
<evidence type="ECO:0000313" key="3">
    <source>
        <dbReference type="Proteomes" id="UP000525652"/>
    </source>
</evidence>
<evidence type="ECO:0000313" key="2">
    <source>
        <dbReference type="EMBL" id="MBC2602678.1"/>
    </source>
</evidence>
<proteinExistence type="predicted"/>